<evidence type="ECO:0000313" key="3">
    <source>
        <dbReference type="EMBL" id="SMB28342.1"/>
    </source>
</evidence>
<name>A0A7Z7HRW9_9PROT</name>
<dbReference type="AlphaFoldDB" id="A0A7Z7HRW9"/>
<dbReference type="EMBL" id="LT837803">
    <property type="protein sequence ID" value="SMB28342.1"/>
    <property type="molecule type" value="Genomic_DNA"/>
</dbReference>
<keyword evidence="4" id="KW-1185">Reference proteome</keyword>
<sequence>MTMLYALYGEDAADSLEKRLAVRAEHLARLQTLHDQGRLLLAGPLPAIDAADPGPAGFAGSLIVAEFPSQAEAERWLQADPYVAAGVFRSHWVRPFKQVFPK</sequence>
<reference evidence="3" key="1">
    <citation type="submission" date="2017-03" db="EMBL/GenBank/DDBJ databases">
        <authorList>
            <consortium name="AG Boll"/>
        </authorList>
    </citation>
    <scope>NUCLEOTIDE SEQUENCE [LARGE SCALE GENOMIC DNA]</scope>
    <source>
        <strain evidence="3">Chol</strain>
    </source>
</reference>
<proteinExistence type="inferred from homology"/>
<gene>
    <name evidence="3" type="primary">yciI</name>
    <name evidence="3" type="ORF">SDENCHOL_20618</name>
</gene>
<accession>A0A7Z7HRW9</accession>
<comment type="similarity">
    <text evidence="1">Belongs to the YciI family.</text>
</comment>
<evidence type="ECO:0000256" key="1">
    <source>
        <dbReference type="ARBA" id="ARBA00007689"/>
    </source>
</evidence>
<dbReference type="NCBIfam" id="NF008473">
    <property type="entry name" value="PRK11370.1"/>
    <property type="match status" value="1"/>
</dbReference>
<dbReference type="PANTHER" id="PTHR33606">
    <property type="entry name" value="PROTEIN YCII"/>
    <property type="match status" value="1"/>
</dbReference>
<protein>
    <submittedName>
        <fullName evidence="3">Enzyme</fullName>
    </submittedName>
</protein>
<dbReference type="Pfam" id="PF03795">
    <property type="entry name" value="YCII"/>
    <property type="match status" value="1"/>
</dbReference>
<dbReference type="Proteomes" id="UP000242886">
    <property type="component" value="Chromosome SDENCHOL"/>
</dbReference>
<evidence type="ECO:0000313" key="4">
    <source>
        <dbReference type="Proteomes" id="UP000242886"/>
    </source>
</evidence>
<dbReference type="Gene3D" id="3.30.70.1060">
    <property type="entry name" value="Dimeric alpha+beta barrel"/>
    <property type="match status" value="1"/>
</dbReference>
<organism evidence="3 4">
    <name type="scientific">Sterolibacterium denitrificans</name>
    <dbReference type="NCBI Taxonomy" id="157592"/>
    <lineage>
        <taxon>Bacteria</taxon>
        <taxon>Pseudomonadati</taxon>
        <taxon>Pseudomonadota</taxon>
        <taxon>Betaproteobacteria</taxon>
        <taxon>Nitrosomonadales</taxon>
        <taxon>Sterolibacteriaceae</taxon>
        <taxon>Sterolibacterium</taxon>
    </lineage>
</organism>
<dbReference type="InterPro" id="IPR005545">
    <property type="entry name" value="YCII"/>
</dbReference>
<dbReference type="SUPFAM" id="SSF54909">
    <property type="entry name" value="Dimeric alpha+beta barrel"/>
    <property type="match status" value="1"/>
</dbReference>
<feature type="domain" description="YCII-related" evidence="2">
    <location>
        <begin position="3"/>
        <end position="97"/>
    </location>
</feature>
<dbReference type="InterPro" id="IPR051807">
    <property type="entry name" value="Sec-metab_biosynth-assoc"/>
</dbReference>
<dbReference type="InterPro" id="IPR011008">
    <property type="entry name" value="Dimeric_a/b-barrel"/>
</dbReference>
<dbReference type="PANTHER" id="PTHR33606:SF3">
    <property type="entry name" value="PROTEIN YCII"/>
    <property type="match status" value="1"/>
</dbReference>
<evidence type="ECO:0000259" key="2">
    <source>
        <dbReference type="Pfam" id="PF03795"/>
    </source>
</evidence>